<dbReference type="Proteomes" id="UP000503004">
    <property type="component" value="Chromosome"/>
</dbReference>
<dbReference type="EMBL" id="CP046565">
    <property type="protein sequence ID" value="QJD29028.1"/>
    <property type="molecule type" value="Genomic_DNA"/>
</dbReference>
<proteinExistence type="predicted"/>
<reference evidence="2" key="1">
    <citation type="submission" date="2019-12" db="EMBL/GenBank/DDBJ databases">
        <authorList>
            <person name="Awala S.I."/>
            <person name="Rhee S.K."/>
        </authorList>
    </citation>
    <scope>NUCLEOTIDE SEQUENCE [LARGE SCALE GENOMIC DNA]</scope>
    <source>
        <strain evidence="2">IM1</strain>
    </source>
</reference>
<organism evidence="1 2">
    <name type="scientific">Methylococcus geothermalis</name>
    <dbReference type="NCBI Taxonomy" id="2681310"/>
    <lineage>
        <taxon>Bacteria</taxon>
        <taxon>Pseudomonadati</taxon>
        <taxon>Pseudomonadota</taxon>
        <taxon>Gammaproteobacteria</taxon>
        <taxon>Methylococcales</taxon>
        <taxon>Methylococcaceae</taxon>
        <taxon>Methylococcus</taxon>
    </lineage>
</organism>
<name>A0A858Q5B7_9GAMM</name>
<dbReference type="KEGG" id="metu:GNH96_02945"/>
<evidence type="ECO:0000313" key="1">
    <source>
        <dbReference type="EMBL" id="QJD29028.1"/>
    </source>
</evidence>
<protein>
    <submittedName>
        <fullName evidence="1">Uncharacterized protein</fullName>
    </submittedName>
</protein>
<keyword evidence="2" id="KW-1185">Reference proteome</keyword>
<accession>A0A858Q5B7</accession>
<sequence>MLIQIGNLDITGEYCAEGAEFPLSVSIMGEPPAYSQNDFERDLKDLLKLISRLVPSPRLMFNGGQDGPYVLPDWFKTTCKSLGIKIEIQGREIQGHYWHMNLHPTNDLLTDNDIKKIVSSGTIGMGIWERNGVIDPQITDFKNRVQIGDIVAVVNGKKPIALVEVIGDWYEFDDPGSIIWFCLRRAVKILCIDDNYIANLDEFPSRTKTLKISTDKNSETYKYIDDWYKHCKK</sequence>
<dbReference type="AlphaFoldDB" id="A0A858Q5B7"/>
<gene>
    <name evidence="1" type="ORF">GNH96_02945</name>
</gene>
<dbReference type="RefSeq" id="WP_169602144.1">
    <property type="nucleotide sequence ID" value="NZ_CP046565.1"/>
</dbReference>
<evidence type="ECO:0000313" key="2">
    <source>
        <dbReference type="Proteomes" id="UP000503004"/>
    </source>
</evidence>